<dbReference type="STRING" id="888743.HMPREF9141_0621"/>
<feature type="domain" description="Phosphatidic acid phosphatase type 2/haloperoxidase" evidence="1">
    <location>
        <begin position="103"/>
        <end position="205"/>
    </location>
</feature>
<dbReference type="CDD" id="cd03394">
    <property type="entry name" value="PAP2_like_5"/>
    <property type="match status" value="1"/>
</dbReference>
<dbReference type="SUPFAM" id="SSF48317">
    <property type="entry name" value="Acid phosphatase/Vanadium-dependent haloperoxidase"/>
    <property type="match status" value="1"/>
</dbReference>
<dbReference type="Gene3D" id="1.20.144.10">
    <property type="entry name" value="Phosphatidic acid phosphatase type 2/haloperoxidase"/>
    <property type="match status" value="1"/>
</dbReference>
<dbReference type="AlphaFoldDB" id="F0F4V5"/>
<dbReference type="PANTHER" id="PTHR14969">
    <property type="entry name" value="SPHINGOSINE-1-PHOSPHATE PHOSPHOHYDROLASE"/>
    <property type="match status" value="1"/>
</dbReference>
<gene>
    <name evidence="2" type="ORF">HMPREF9141_0621</name>
</gene>
<dbReference type="EMBL" id="AEWX01000008">
    <property type="protein sequence ID" value="EGC20848.1"/>
    <property type="molecule type" value="Genomic_DNA"/>
</dbReference>
<keyword evidence="3" id="KW-1185">Reference proteome</keyword>
<proteinExistence type="predicted"/>
<name>F0F4V5_9BACT</name>
<dbReference type="Pfam" id="PF01569">
    <property type="entry name" value="PAP2"/>
    <property type="match status" value="1"/>
</dbReference>
<dbReference type="eggNOG" id="COG0671">
    <property type="taxonomic scope" value="Bacteria"/>
</dbReference>
<evidence type="ECO:0000313" key="3">
    <source>
        <dbReference type="Proteomes" id="UP000005697"/>
    </source>
</evidence>
<evidence type="ECO:0000259" key="1">
    <source>
        <dbReference type="SMART" id="SM00014"/>
    </source>
</evidence>
<protein>
    <submittedName>
        <fullName evidence="2">PAP2 family protein</fullName>
    </submittedName>
</protein>
<dbReference type="InterPro" id="IPR000326">
    <property type="entry name" value="PAP2/HPO"/>
</dbReference>
<dbReference type="HOGENOM" id="CLU_036394_0_0_10"/>
<dbReference type="SMART" id="SM00014">
    <property type="entry name" value="acidPPc"/>
    <property type="match status" value="1"/>
</dbReference>
<accession>F0F4V5</accession>
<sequence length="516" mass="57180">MRPDSSTLLYAGTKAAPLRTSEGNEKHCAAPSPGTDFTFSGFPWIIAGAALRGQRTNIRSLRQKFQYNFHSPADNYLQYSPLLLTTGLKAAGVEGRSTWGRYAVSAAASYAVMALLVNSIKYTAREQRPDGSTRNSFPSGHTATAFAAATILHKEYGLTRSPWYSIGGYMMATATGCMRVLNNRHWVSDTFAGAGIGILSAELGYTLADLIFRQHGLRRPDRTAEPVSSSRPSFFSIQTGVGLGKQQLDILLGNEVLQDDYEEENVRGLKLSHALSVSSEGAYFINRHIGVGGRLRVVSRAVKNLDDFTKQSLYEFSKTFPDLDGFMDEYALTVQSNHLAEFSLSGGLYFNLPLTSRISLGSKLLFGRSYMRDVDIDARVRGHQRDLDFSYEADKGKRRITCEVLGQREDNGDVYDCSWDYLTVMGNKAFTIGTGLSVNFSYKSLTAWRIFLDYDYSYRNYTIVYDPMHFLKAAARNVTFNGSPVSSVERYVKPNVASLKRGLAQTVLGAAFSITF</sequence>
<dbReference type="PANTHER" id="PTHR14969:SF13">
    <property type="entry name" value="AT30094P"/>
    <property type="match status" value="1"/>
</dbReference>
<dbReference type="RefSeq" id="WP_007368157.1">
    <property type="nucleotide sequence ID" value="NZ_GL872283.1"/>
</dbReference>
<organism evidence="2 3">
    <name type="scientific">Prevotella multiformis DSM 16608</name>
    <dbReference type="NCBI Taxonomy" id="888743"/>
    <lineage>
        <taxon>Bacteria</taxon>
        <taxon>Pseudomonadati</taxon>
        <taxon>Bacteroidota</taxon>
        <taxon>Bacteroidia</taxon>
        <taxon>Bacteroidales</taxon>
        <taxon>Prevotellaceae</taxon>
        <taxon>Prevotella</taxon>
    </lineage>
</organism>
<reference evidence="2 3" key="1">
    <citation type="submission" date="2011-01" db="EMBL/GenBank/DDBJ databases">
        <authorList>
            <person name="Muzny D."/>
            <person name="Qin X."/>
            <person name="Deng J."/>
            <person name="Jiang H."/>
            <person name="Liu Y."/>
            <person name="Qu J."/>
            <person name="Song X.-Z."/>
            <person name="Zhang L."/>
            <person name="Thornton R."/>
            <person name="Coyle M."/>
            <person name="Francisco L."/>
            <person name="Jackson L."/>
            <person name="Javaid M."/>
            <person name="Korchina V."/>
            <person name="Kovar C."/>
            <person name="Mata R."/>
            <person name="Mathew T."/>
            <person name="Ngo R."/>
            <person name="Nguyen L."/>
            <person name="Nguyen N."/>
            <person name="Okwuonu G."/>
            <person name="Ongeri F."/>
            <person name="Pham C."/>
            <person name="Simmons D."/>
            <person name="Wilczek-Boney K."/>
            <person name="Hale W."/>
            <person name="Jakkamsetti A."/>
            <person name="Pham P."/>
            <person name="Ruth R."/>
            <person name="San Lucas F."/>
            <person name="Warren J."/>
            <person name="Zhang J."/>
            <person name="Zhao Z."/>
            <person name="Zhou C."/>
            <person name="Zhu D."/>
            <person name="Lee S."/>
            <person name="Bess C."/>
            <person name="Blankenburg K."/>
            <person name="Forbes L."/>
            <person name="Fu Q."/>
            <person name="Gubbala S."/>
            <person name="Hirani K."/>
            <person name="Jayaseelan J.C."/>
            <person name="Lara F."/>
            <person name="Munidasa M."/>
            <person name="Palculict T."/>
            <person name="Patil S."/>
            <person name="Pu L.-L."/>
            <person name="Saada N."/>
            <person name="Tang L."/>
            <person name="Weissenberger G."/>
            <person name="Zhu Y."/>
            <person name="Hemphill L."/>
            <person name="Shang Y."/>
            <person name="Youmans B."/>
            <person name="Ayvaz T."/>
            <person name="Ross M."/>
            <person name="Santibanez J."/>
            <person name="Aqrawi P."/>
            <person name="Gross S."/>
            <person name="Joshi V."/>
            <person name="Fowler G."/>
            <person name="Nazareth L."/>
            <person name="Reid J."/>
            <person name="Worley K."/>
            <person name="Petrosino J."/>
            <person name="Highlander S."/>
            <person name="Gibbs R."/>
        </authorList>
    </citation>
    <scope>NUCLEOTIDE SEQUENCE [LARGE SCALE GENOMIC DNA]</scope>
    <source>
        <strain evidence="2 3">DSM 16608</strain>
    </source>
</reference>
<comment type="caution">
    <text evidence="2">The sequence shown here is derived from an EMBL/GenBank/DDBJ whole genome shotgun (WGS) entry which is preliminary data.</text>
</comment>
<evidence type="ECO:0000313" key="2">
    <source>
        <dbReference type="EMBL" id="EGC20848.1"/>
    </source>
</evidence>
<dbReference type="Proteomes" id="UP000005697">
    <property type="component" value="Unassembled WGS sequence"/>
</dbReference>
<dbReference type="InterPro" id="IPR036938">
    <property type="entry name" value="PAP2/HPO_sf"/>
</dbReference>